<proteinExistence type="inferred from homology"/>
<evidence type="ECO:0000256" key="3">
    <source>
        <dbReference type="SAM" id="MobiDB-lite"/>
    </source>
</evidence>
<comment type="similarity">
    <text evidence="1 2">Belongs to the NPR3 family.</text>
</comment>
<dbReference type="GO" id="GO:1904262">
    <property type="term" value="P:negative regulation of TORC1 signaling"/>
    <property type="evidence" value="ECO:0007669"/>
    <property type="project" value="TreeGrafter"/>
</dbReference>
<feature type="compositionally biased region" description="Low complexity" evidence="3">
    <location>
        <begin position="27"/>
        <end position="45"/>
    </location>
</feature>
<dbReference type="GO" id="GO:1990130">
    <property type="term" value="C:GATOR1 complex"/>
    <property type="evidence" value="ECO:0007669"/>
    <property type="project" value="TreeGrafter"/>
</dbReference>
<dbReference type="EMBL" id="KQ964441">
    <property type="protein sequence ID" value="KXN73098.1"/>
    <property type="molecule type" value="Genomic_DNA"/>
</dbReference>
<keyword evidence="2" id="KW-0732">Signal</keyword>
<dbReference type="PANTHER" id="PTHR13153:SF5">
    <property type="entry name" value="GATOR COMPLEX PROTEIN NPRL3"/>
    <property type="match status" value="1"/>
</dbReference>
<feature type="region of interest" description="Disordered" evidence="3">
    <location>
        <begin position="22"/>
        <end position="62"/>
    </location>
</feature>
<evidence type="ECO:0000313" key="5">
    <source>
        <dbReference type="EMBL" id="KXN73098.1"/>
    </source>
</evidence>
<keyword evidence="2" id="KW-0469">Meiosis</keyword>
<evidence type="ECO:0000313" key="6">
    <source>
        <dbReference type="Proteomes" id="UP000070444"/>
    </source>
</evidence>
<name>A0A137PDM2_CONC2</name>
<feature type="region of interest" description="Disordered" evidence="3">
    <location>
        <begin position="145"/>
        <end position="165"/>
    </location>
</feature>
<dbReference type="InterPro" id="IPR056603">
    <property type="entry name" value="HTH_NPRL3"/>
</dbReference>
<feature type="compositionally biased region" description="Polar residues" evidence="3">
    <location>
        <begin position="155"/>
        <end position="165"/>
    </location>
</feature>
<dbReference type="PANTHER" id="PTHR13153">
    <property type="entry name" value="CGTHBA PROTEIN -14 GENE PROTEIN"/>
    <property type="match status" value="1"/>
</dbReference>
<gene>
    <name evidence="5" type="ORF">CONCODRAFT_77468</name>
</gene>
<dbReference type="GO" id="GO:0034198">
    <property type="term" value="P:cellular response to amino acid starvation"/>
    <property type="evidence" value="ECO:0007669"/>
    <property type="project" value="TreeGrafter"/>
</dbReference>
<dbReference type="OrthoDB" id="18648at2759"/>
<protein>
    <recommendedName>
        <fullName evidence="2">Nitrogen permease regulator 3</fullName>
    </recommendedName>
    <alternativeName>
        <fullName evidence="2">Required for meiotic nuclear division protein 11</fullName>
    </alternativeName>
</protein>
<dbReference type="GO" id="GO:0038202">
    <property type="term" value="P:TORC1 signaling"/>
    <property type="evidence" value="ECO:0007669"/>
    <property type="project" value="TreeGrafter"/>
</dbReference>
<dbReference type="Pfam" id="PF03666">
    <property type="entry name" value="NPR3"/>
    <property type="match status" value="1"/>
</dbReference>
<dbReference type="GO" id="GO:0051321">
    <property type="term" value="P:meiotic cell cycle"/>
    <property type="evidence" value="ECO:0007669"/>
    <property type="project" value="UniProtKB-UniRule"/>
</dbReference>
<feature type="domain" description="GATOR1 complex protein NPRL3 C-terminal HTH" evidence="4">
    <location>
        <begin position="509"/>
        <end position="569"/>
    </location>
</feature>
<dbReference type="Proteomes" id="UP000070444">
    <property type="component" value="Unassembled WGS sequence"/>
</dbReference>
<feature type="compositionally biased region" description="Polar residues" evidence="3">
    <location>
        <begin position="46"/>
        <end position="62"/>
    </location>
</feature>
<accession>A0A137PDM2</accession>
<dbReference type="STRING" id="796925.A0A137PDM2"/>
<evidence type="ECO:0000256" key="2">
    <source>
        <dbReference type="RuleBase" id="RU368069"/>
    </source>
</evidence>
<evidence type="ECO:0000259" key="4">
    <source>
        <dbReference type="Pfam" id="PF24064"/>
    </source>
</evidence>
<dbReference type="OMA" id="CNLAFRY"/>
<comment type="function">
    <text evidence="2">Mediates inactivation of the TORC1 complex in response to amino acid starvation. Required for meiotic nuclear division.</text>
</comment>
<dbReference type="GO" id="GO:0005774">
    <property type="term" value="C:vacuolar membrane"/>
    <property type="evidence" value="ECO:0007669"/>
    <property type="project" value="UniProtKB-SubCell"/>
</dbReference>
<reference evidence="5 6" key="1">
    <citation type="journal article" date="2015" name="Genome Biol. Evol.">
        <title>Phylogenomic analyses indicate that early fungi evolved digesting cell walls of algal ancestors of land plants.</title>
        <authorList>
            <person name="Chang Y."/>
            <person name="Wang S."/>
            <person name="Sekimoto S."/>
            <person name="Aerts A.L."/>
            <person name="Choi C."/>
            <person name="Clum A."/>
            <person name="LaButti K.M."/>
            <person name="Lindquist E.A."/>
            <person name="Yee Ngan C."/>
            <person name="Ohm R.A."/>
            <person name="Salamov A.A."/>
            <person name="Grigoriev I.V."/>
            <person name="Spatafora J.W."/>
            <person name="Berbee M.L."/>
        </authorList>
    </citation>
    <scope>NUCLEOTIDE SEQUENCE [LARGE SCALE GENOMIC DNA]</scope>
    <source>
        <strain evidence="5 6">NRRL 28638</strain>
    </source>
</reference>
<dbReference type="Pfam" id="PF24064">
    <property type="entry name" value="HTH_NPRL3"/>
    <property type="match status" value="1"/>
</dbReference>
<sequence>MSPLQAIMMVVESTRGHHFVHQFPRQPFSNNSSSSNPIPSKTNSPTQTNIDSPKNNGQDPYSQSIYETVLGFDTELLSNIFCPKHSLCNKKFKLTVDEYTFLGLPSLITESNSEYLTIPTNGVLSRNSSDHNLLLYQHDSALPSPVHPKNGHLSPPTSAKSNTRNNSLTADTYYQHQITMFNIIFCLKTSEVSENWINQFYNQVVSKFITALQYEQKRCNYVQQQTTAILNLVDDAHANRMAPDQLMEKLEVHSALARDISQLFSDITAQQVCYLAINDYLTLTLKAPIWYQTNDFFRDAVDDRRAYPSLRPHHALLLLSTKEEIFNSLSPDCSPLLIRLIHAISPSLSLSDLHELLDCSLAQVYRLSAHLIYWDKAKLIDVINLKNVYMVNPEVSFENLKDLADKFNQQFPQFNLIQLLQGMNYPKPFSSLIQTNDARDKYLEIAEFLLRYRLVIQLHTYIYFMIPYHVKMGFDQGGSYMDTTSGDHIPYHVPIDRTALASPPGQAGELEKEWIQRVVQTKPKEIRNLFFRCLKYFNGEFHVEEIIFNENLNRKEFRNLLNYFRQDLITVLHKTRDQE</sequence>
<organism evidence="5 6">
    <name type="scientific">Conidiobolus coronatus (strain ATCC 28846 / CBS 209.66 / NRRL 28638)</name>
    <name type="common">Delacroixia coronata</name>
    <dbReference type="NCBI Taxonomy" id="796925"/>
    <lineage>
        <taxon>Eukaryota</taxon>
        <taxon>Fungi</taxon>
        <taxon>Fungi incertae sedis</taxon>
        <taxon>Zoopagomycota</taxon>
        <taxon>Entomophthoromycotina</taxon>
        <taxon>Entomophthoromycetes</taxon>
        <taxon>Entomophthorales</taxon>
        <taxon>Ancylistaceae</taxon>
        <taxon>Conidiobolus</taxon>
    </lineage>
</organism>
<dbReference type="InterPro" id="IPR005365">
    <property type="entry name" value="Npr3"/>
</dbReference>
<keyword evidence="6" id="KW-1185">Reference proteome</keyword>
<dbReference type="GO" id="GO:0010508">
    <property type="term" value="P:positive regulation of autophagy"/>
    <property type="evidence" value="ECO:0007669"/>
    <property type="project" value="TreeGrafter"/>
</dbReference>
<comment type="subcellular location">
    <subcellularLocation>
        <location evidence="2">Vacuole membrane</location>
        <topology evidence="2">Peripheral membrane protein</topology>
    </subcellularLocation>
</comment>
<evidence type="ECO:0000256" key="1">
    <source>
        <dbReference type="ARBA" id="ARBA00010546"/>
    </source>
</evidence>
<dbReference type="AlphaFoldDB" id="A0A137PDM2"/>